<comment type="caution">
    <text evidence="8">The sequence shown here is derived from an EMBL/GenBank/DDBJ whole genome shotgun (WGS) entry which is preliminary data.</text>
</comment>
<sequence>MNSIKLKFNCKGSLWLEHIGAGDFPFAAIFLTTWGIVLRAYLDTDDVFFEYGLSRCEPVYRRDGIDELVPDRPFNLKFDGSMTVKDTIRRADSVVYGTPLVQDGLDHETHRETDPKRETFYSTCMLFLDGPKSPIDADVVEGTILDDIEFEMKPVVNYDMVVYVLSGKVCYLSYNVTRVSDDQAAHVAATFETVAKCIADAPHRLVQEVEVLSQLDVDRIKTWNAYQPIAVETCYQDLFRQRCDLYPNSPAVIAWDGSFTYNELDHFSSLLATRLQTAGIGPDIFVTICATRCRWIPVAMLGIIKARGAFCALDLSHPLDRLKDICDALKSTITITTPTDSKIARKLASTVIVIGGDAPVESDRITPMKDRPNPTNGHPRNALYSVFTSGSSGKPKGVFIEHRSFVSSALASIQPLDIRPHDRALHFSAYAFDISVFEVLTPLISGAAIAIPSEKSRKKSLTHAVQELGATWALFTPTVARLYVPDEFPSLRTLALGGELAQTSDIALWQSKNVVIIYNPAECCPIGVSGPAFPADGRFLGWSHTCQRAWIVDPRDHDKLLPIGAVGELLIEGPVVARCYAHDPNSSSPDSPFIQSTPSWMLRLRSNTSSGTRLYRTGDLARYGSDASLYYMGRKDSQIKIRGQRTEPGEIESNLHSILSKDKLGVAIVVLELRGSSKIIAFVSKDTGGLEGGSNTVGQLRIEAATEETDMCIVKATSKLHSIMPAYMVPSAFLSVNYIPISRSGKVDRTRLKSFALSLPQETLLRVNNGLETGDLPESNEEHRLQRMYSLVLGISRDKVGMESDFFRLGGDSLQAMKLLALAPKEGLTDISYEDIFRYPRLKDLARKASQSVTIKKDGFGENSSVIHPFSLVIDGQSLIDMAAKQCDIERDSIEDIYPCTPMQASIMSLAVKGKIVPFLTFGLALRDHVDTKRVKDTWHAAYRANSLLRTRIIVCAETGQLYQVVVGGDIFWDDDECGNFAQPESGPSASIGGPLVRMKLVEGQLSIAIHRALYDNWSIRQLLNDISGAYNGLPLPSRPSFNCYVSYAAKSLEAASSFWSAELGDADLDATKYPEPVSQNCHTNFRAWLGIRVFTCQKESIDVLASEFQLAWAMITYARTNKKDVVFGVLSCGRSNASKDTKEIMGPIATVTPLRVTIDGTQDVGGALEELQYRQEEQAMYTHLGLRRIGQLGRNAAAACQIQTVLIVEPDLPDLRGVWFSNDATLPDHSDADASNYRLTIKCVVGPDCTGIFAIFDHQSLPTMEVKEILSQFEHIFGQIHGKEASQLSVASIDTVNFKDWDTLHKITEMPSVCRNGLLLSDPTILPHDQMKTFPAVEEAAAHCAFQDSLQEASIARDAKMQPKEASSSADLISEINRYDLAIMRSRPSPESILLSELALTGESHSSGTHTVFVTGANGFIGTQILRHCLEDPRIDRVIALVRGSSANEARSRTEESARRAQWWSDCHSQKLEVWPGDLALPHLGLNETHWRRLADRTTINAIIHNGASVHWLKRYADLEATNVVATAQLLQLAVANPRLGFVYVSSGRYTDPNAEAEEPAAANVAATAMPYSQTKFVAESLIRRTAARLPHGQTQVRIISLGLVVGDPLTGVVNADDYLWRLIATCVQAGEYNSSASSEWMPISDVTSTALAIVQTALNPAGVPATINPITGGLMWSEIWGLVADMGYDMEPRPESEWMATVRRDLEREQEKHPLWTLSHLVKSPSQLNTDAGAGPAWADAWRGDEATTRNLKTAFRRSLRFLGEVGFLPGQKGQNSDSEVNGRAFTRAW</sequence>
<dbReference type="CDD" id="cd05918">
    <property type="entry name" value="A_NRPS_SidN3_like"/>
    <property type="match status" value="1"/>
</dbReference>
<keyword evidence="9" id="KW-1185">Reference proteome</keyword>
<dbReference type="SUPFAM" id="SSF51735">
    <property type="entry name" value="NAD(P)-binding Rossmann-fold domains"/>
    <property type="match status" value="1"/>
</dbReference>
<dbReference type="GO" id="GO:0016740">
    <property type="term" value="F:transferase activity"/>
    <property type="evidence" value="ECO:0007669"/>
    <property type="project" value="UniProtKB-KW"/>
</dbReference>
<dbReference type="InterPro" id="IPR036736">
    <property type="entry name" value="ACP-like_sf"/>
</dbReference>
<dbReference type="GO" id="GO:0043041">
    <property type="term" value="P:amino acid activation for nonribosomal peptide biosynthetic process"/>
    <property type="evidence" value="ECO:0007669"/>
    <property type="project" value="TreeGrafter"/>
</dbReference>
<proteinExistence type="inferred from homology"/>
<dbReference type="GO" id="GO:0031177">
    <property type="term" value="F:phosphopantetheine binding"/>
    <property type="evidence" value="ECO:0007669"/>
    <property type="project" value="TreeGrafter"/>
</dbReference>
<dbReference type="PROSITE" id="PS00012">
    <property type="entry name" value="PHOSPHOPANTETHEINE"/>
    <property type="match status" value="1"/>
</dbReference>
<evidence type="ECO:0000256" key="1">
    <source>
        <dbReference type="ARBA" id="ARBA00005107"/>
    </source>
</evidence>
<comment type="pathway">
    <text evidence="1">Alkaloid biosynthesis; ergot alkaloid biosynthesis.</text>
</comment>
<dbReference type="InterPro" id="IPR009081">
    <property type="entry name" value="PP-bd_ACP"/>
</dbReference>
<dbReference type="SUPFAM" id="SSF47336">
    <property type="entry name" value="ACP-like"/>
    <property type="match status" value="1"/>
</dbReference>
<keyword evidence="2" id="KW-0596">Phosphopantetheine</keyword>
<dbReference type="Pfam" id="PF00550">
    <property type="entry name" value="PP-binding"/>
    <property type="match status" value="1"/>
</dbReference>
<organism evidence="8 9">
    <name type="scientific">Claviceps aff. purpurea</name>
    <dbReference type="NCBI Taxonomy" id="1967640"/>
    <lineage>
        <taxon>Eukaryota</taxon>
        <taxon>Fungi</taxon>
        <taxon>Dikarya</taxon>
        <taxon>Ascomycota</taxon>
        <taxon>Pezizomycotina</taxon>
        <taxon>Sordariomycetes</taxon>
        <taxon>Hypocreomycetidae</taxon>
        <taxon>Hypocreales</taxon>
        <taxon>Clavicipitaceae</taxon>
        <taxon>Claviceps</taxon>
    </lineage>
</organism>
<dbReference type="InterPro" id="IPR006162">
    <property type="entry name" value="Ppantetheine_attach_site"/>
</dbReference>
<keyword evidence="4" id="KW-0436">Ligase</keyword>
<dbReference type="Pfam" id="PF00668">
    <property type="entry name" value="Condensation"/>
    <property type="match status" value="1"/>
</dbReference>
<evidence type="ECO:0000256" key="5">
    <source>
        <dbReference type="ARBA" id="ARBA00022679"/>
    </source>
</evidence>
<dbReference type="PROSITE" id="PS50075">
    <property type="entry name" value="CARRIER"/>
    <property type="match status" value="1"/>
</dbReference>
<dbReference type="InterPro" id="IPR042099">
    <property type="entry name" value="ANL_N_sf"/>
</dbReference>
<dbReference type="InterPro" id="IPR013120">
    <property type="entry name" value="FAR_NAD-bd"/>
</dbReference>
<accession>A0A9P7QLE6</accession>
<dbReference type="Pfam" id="PF07993">
    <property type="entry name" value="NAD_binding_4"/>
    <property type="match status" value="1"/>
</dbReference>
<dbReference type="Gene3D" id="3.40.50.720">
    <property type="entry name" value="NAD(P)-binding Rossmann-like Domain"/>
    <property type="match status" value="1"/>
</dbReference>
<evidence type="ECO:0000313" key="8">
    <source>
        <dbReference type="EMBL" id="KAG6298796.1"/>
    </source>
</evidence>
<dbReference type="InterPro" id="IPR045851">
    <property type="entry name" value="AMP-bd_C_sf"/>
</dbReference>
<evidence type="ECO:0000259" key="7">
    <source>
        <dbReference type="PROSITE" id="PS50075"/>
    </source>
</evidence>
<dbReference type="InterPro" id="IPR001242">
    <property type="entry name" value="Condensation_dom"/>
</dbReference>
<dbReference type="PANTHER" id="PTHR45527">
    <property type="entry name" value="NONRIBOSOMAL PEPTIDE SYNTHETASE"/>
    <property type="match status" value="1"/>
</dbReference>
<dbReference type="Pfam" id="PF00501">
    <property type="entry name" value="AMP-binding"/>
    <property type="match status" value="1"/>
</dbReference>
<dbReference type="EMBL" id="SRRH01000113">
    <property type="protein sequence ID" value="KAG6298796.1"/>
    <property type="molecule type" value="Genomic_DNA"/>
</dbReference>
<dbReference type="Gene3D" id="3.40.50.12780">
    <property type="entry name" value="N-terminal domain of ligase-like"/>
    <property type="match status" value="1"/>
</dbReference>
<evidence type="ECO:0000256" key="4">
    <source>
        <dbReference type="ARBA" id="ARBA00022598"/>
    </source>
</evidence>
<feature type="domain" description="Carrier" evidence="7">
    <location>
        <begin position="779"/>
        <end position="853"/>
    </location>
</feature>
<evidence type="ECO:0000256" key="3">
    <source>
        <dbReference type="ARBA" id="ARBA00022553"/>
    </source>
</evidence>
<dbReference type="GO" id="GO:0005737">
    <property type="term" value="C:cytoplasm"/>
    <property type="evidence" value="ECO:0007669"/>
    <property type="project" value="TreeGrafter"/>
</dbReference>
<dbReference type="Gene3D" id="3.30.300.30">
    <property type="match status" value="1"/>
</dbReference>
<dbReference type="Gene3D" id="3.30.559.10">
    <property type="entry name" value="Chloramphenicol acetyltransferase-like domain"/>
    <property type="match status" value="1"/>
</dbReference>
<dbReference type="GO" id="GO:0016874">
    <property type="term" value="F:ligase activity"/>
    <property type="evidence" value="ECO:0007669"/>
    <property type="project" value="UniProtKB-KW"/>
</dbReference>
<dbReference type="GO" id="GO:0044550">
    <property type="term" value="P:secondary metabolite biosynthetic process"/>
    <property type="evidence" value="ECO:0007669"/>
    <property type="project" value="TreeGrafter"/>
</dbReference>
<dbReference type="NCBIfam" id="TIGR01746">
    <property type="entry name" value="Thioester-redct"/>
    <property type="match status" value="1"/>
</dbReference>
<dbReference type="PANTHER" id="PTHR45527:SF16">
    <property type="entry name" value="NONRIBOSOMAL PEPTIDE SYNTHASE ATNA-RELATED"/>
    <property type="match status" value="1"/>
</dbReference>
<reference evidence="8 9" key="1">
    <citation type="journal article" date="2020" name="bioRxiv">
        <title>Whole genome comparisons of ergot fungi reveals the divergence and evolution of species within the genus Claviceps are the result of varying mechanisms driving genome evolution and host range expansion.</title>
        <authorList>
            <person name="Wyka S.A."/>
            <person name="Mondo S.J."/>
            <person name="Liu M."/>
            <person name="Dettman J."/>
            <person name="Nalam V."/>
            <person name="Broders K.D."/>
        </authorList>
    </citation>
    <scope>NUCLEOTIDE SEQUENCE [LARGE SCALE GENOMIC DNA]</scope>
    <source>
        <strain evidence="8 9">Clav52</strain>
    </source>
</reference>
<dbReference type="InterPro" id="IPR036291">
    <property type="entry name" value="NAD(P)-bd_dom_sf"/>
</dbReference>
<dbReference type="InterPro" id="IPR010080">
    <property type="entry name" value="Thioester_reductase-like_dom"/>
</dbReference>
<evidence type="ECO:0000256" key="2">
    <source>
        <dbReference type="ARBA" id="ARBA00022450"/>
    </source>
</evidence>
<dbReference type="InterPro" id="IPR000873">
    <property type="entry name" value="AMP-dep_synth/lig_dom"/>
</dbReference>
<dbReference type="SUPFAM" id="SSF52777">
    <property type="entry name" value="CoA-dependent acyltransferases"/>
    <property type="match status" value="3"/>
</dbReference>
<dbReference type="InterPro" id="IPR023213">
    <property type="entry name" value="CAT-like_dom_sf"/>
</dbReference>
<gene>
    <name evidence="8" type="ORF">E4U09_000509</name>
</gene>
<dbReference type="Gene3D" id="1.10.1200.10">
    <property type="entry name" value="ACP-like"/>
    <property type="match status" value="1"/>
</dbReference>
<keyword evidence="5" id="KW-0808">Transferase</keyword>
<dbReference type="SUPFAM" id="SSF56801">
    <property type="entry name" value="Acetyl-CoA synthetase-like"/>
    <property type="match status" value="1"/>
</dbReference>
<dbReference type="Proteomes" id="UP000707071">
    <property type="component" value="Unassembled WGS sequence"/>
</dbReference>
<comment type="similarity">
    <text evidence="6">Belongs to the NRP synthetase family.</text>
</comment>
<evidence type="ECO:0000256" key="6">
    <source>
        <dbReference type="ARBA" id="ARBA00029454"/>
    </source>
</evidence>
<dbReference type="Gene3D" id="3.30.559.30">
    <property type="entry name" value="Nonribosomal peptide synthetase, condensation domain"/>
    <property type="match status" value="2"/>
</dbReference>
<protein>
    <submittedName>
        <fullName evidence="8">NRPS protein</fullName>
    </submittedName>
</protein>
<evidence type="ECO:0000313" key="9">
    <source>
        <dbReference type="Proteomes" id="UP000707071"/>
    </source>
</evidence>
<keyword evidence="3" id="KW-0597">Phosphoprotein</keyword>
<name>A0A9P7QLE6_9HYPO</name>